<reference evidence="8 9" key="1">
    <citation type="submission" date="2023-06" db="EMBL/GenBank/DDBJ databases">
        <authorList>
            <person name="Ham H."/>
            <person name="Park D.S."/>
        </authorList>
    </citation>
    <scope>NUCLEOTIDE SEQUENCE [LARGE SCALE GENOMIC DNA]</scope>
    <source>
        <strain evidence="8 9">KACC 17005</strain>
    </source>
</reference>
<dbReference type="PANTHER" id="PTHR13096">
    <property type="entry name" value="MINA53 MYC INDUCED NUCLEAR ANTIGEN"/>
    <property type="match status" value="1"/>
</dbReference>
<protein>
    <submittedName>
        <fullName evidence="8">Cupin domain-containing protein</fullName>
        <ecNumber evidence="8">1.14.11.47</ecNumber>
    </submittedName>
</protein>
<proteinExistence type="predicted"/>
<dbReference type="SUPFAM" id="SSF51197">
    <property type="entry name" value="Clavaminate synthase-like"/>
    <property type="match status" value="1"/>
</dbReference>
<dbReference type="Gene3D" id="2.60.120.650">
    <property type="entry name" value="Cupin"/>
    <property type="match status" value="1"/>
</dbReference>
<evidence type="ECO:0000256" key="6">
    <source>
        <dbReference type="SAM" id="MobiDB-lite"/>
    </source>
</evidence>
<feature type="compositionally biased region" description="Basic and acidic residues" evidence="6">
    <location>
        <begin position="239"/>
        <end position="248"/>
    </location>
</feature>
<accession>A0ABY9ALP1</accession>
<dbReference type="EC" id="1.14.11.47" evidence="8"/>
<evidence type="ECO:0000256" key="5">
    <source>
        <dbReference type="ARBA" id="ARBA00023004"/>
    </source>
</evidence>
<sequence length="378" mass="42082">MDTHIPLALLGGMTPAQFMRRHWQKKPLLVRQAIAPFVPPVGRQELFALAAQESVESRLVQQKKGAWSLRHGPFARRSLPPLATPDWTLLVQGVDLHDDAVHALLQQFRFVPQARLDDLMISYATDGGGVGPHFDSYDVFLLQAHGRRRWRIGRQKDLALKEGIPLKILENFEPEQEFVLEPGDMLYLPPRWAHDGIAEGECMTYSIGFRSPSRTGLAQDLLTRLSDGPDEEGALSPHLYRDPAQDAADRPGEIPAALLDFARDALARALAEPLAVERALGESLTEPKPNVWFEPGDPEADVAQGVRLDRRTRMMYGARHVFINGESYLAGGRDATLMRRLADQRKLSARDLARASEDALELLASWCDAGWVQVEAAA</sequence>
<dbReference type="SMART" id="SM00558">
    <property type="entry name" value="JmjC"/>
    <property type="match status" value="1"/>
</dbReference>
<keyword evidence="4 8" id="KW-0560">Oxidoreductase</keyword>
<dbReference type="RefSeq" id="WP_011794475.1">
    <property type="nucleotide sequence ID" value="NZ_CP023687.1"/>
</dbReference>
<name>A0ABY9ALP1_PARCI</name>
<dbReference type="Proteomes" id="UP001242732">
    <property type="component" value="Chromosome"/>
</dbReference>
<dbReference type="PANTHER" id="PTHR13096:SF8">
    <property type="entry name" value="RIBOSOMAL OXYGENASE 1"/>
    <property type="match status" value="1"/>
</dbReference>
<dbReference type="InterPro" id="IPR046799">
    <property type="entry name" value="ROXA-like_wH"/>
</dbReference>
<evidence type="ECO:0000256" key="4">
    <source>
        <dbReference type="ARBA" id="ARBA00023002"/>
    </source>
</evidence>
<keyword evidence="5" id="KW-0408">Iron</keyword>
<evidence type="ECO:0000256" key="3">
    <source>
        <dbReference type="ARBA" id="ARBA00022964"/>
    </source>
</evidence>
<evidence type="ECO:0000313" key="8">
    <source>
        <dbReference type="EMBL" id="WIY47743.1"/>
    </source>
</evidence>
<keyword evidence="9" id="KW-1185">Reference proteome</keyword>
<feature type="region of interest" description="Disordered" evidence="6">
    <location>
        <begin position="225"/>
        <end position="248"/>
    </location>
</feature>
<evidence type="ECO:0000256" key="1">
    <source>
        <dbReference type="ARBA" id="ARBA00001954"/>
    </source>
</evidence>
<keyword evidence="2" id="KW-0479">Metal-binding</keyword>
<dbReference type="Pfam" id="PF20514">
    <property type="entry name" value="WHD_ROXA"/>
    <property type="match status" value="1"/>
</dbReference>
<gene>
    <name evidence="8" type="ORF">QRO08_18185</name>
</gene>
<comment type="cofactor">
    <cofactor evidence="1">
        <name>Fe(2+)</name>
        <dbReference type="ChEBI" id="CHEBI:29033"/>
    </cofactor>
</comment>
<keyword evidence="3" id="KW-0223">Dioxygenase</keyword>
<evidence type="ECO:0000256" key="2">
    <source>
        <dbReference type="ARBA" id="ARBA00022723"/>
    </source>
</evidence>
<organism evidence="8 9">
    <name type="scientific">Paracidovorax citrulli</name>
    <name type="common">Acidovorax citrulli</name>
    <dbReference type="NCBI Taxonomy" id="80869"/>
    <lineage>
        <taxon>Bacteria</taxon>
        <taxon>Pseudomonadati</taxon>
        <taxon>Pseudomonadota</taxon>
        <taxon>Betaproteobacteria</taxon>
        <taxon>Burkholderiales</taxon>
        <taxon>Comamonadaceae</taxon>
        <taxon>Paracidovorax</taxon>
    </lineage>
</organism>
<dbReference type="Pfam" id="PF08007">
    <property type="entry name" value="JmjC_2"/>
    <property type="match status" value="1"/>
</dbReference>
<dbReference type="GO" id="GO:0016491">
    <property type="term" value="F:oxidoreductase activity"/>
    <property type="evidence" value="ECO:0007669"/>
    <property type="project" value="UniProtKB-KW"/>
</dbReference>
<dbReference type="EMBL" id="CP127363">
    <property type="protein sequence ID" value="WIY47743.1"/>
    <property type="molecule type" value="Genomic_DNA"/>
</dbReference>
<evidence type="ECO:0000313" key="9">
    <source>
        <dbReference type="Proteomes" id="UP001242732"/>
    </source>
</evidence>
<dbReference type="Gene3D" id="3.40.366.30">
    <property type="entry name" value="50S ribosomal protein L16 arginine hydroxylase, Chain A, Domain 2"/>
    <property type="match status" value="1"/>
</dbReference>
<dbReference type="PROSITE" id="PS51184">
    <property type="entry name" value="JMJC"/>
    <property type="match status" value="1"/>
</dbReference>
<dbReference type="InterPro" id="IPR003347">
    <property type="entry name" value="JmjC_dom"/>
</dbReference>
<dbReference type="GeneID" id="79790995"/>
<evidence type="ECO:0000259" key="7">
    <source>
        <dbReference type="PROSITE" id="PS51184"/>
    </source>
</evidence>
<dbReference type="InterPro" id="IPR039994">
    <property type="entry name" value="NO66-like"/>
</dbReference>
<feature type="domain" description="JmjC" evidence="7">
    <location>
        <begin position="100"/>
        <end position="226"/>
    </location>
</feature>